<feature type="region of interest" description="Disordered" evidence="12">
    <location>
        <begin position="1585"/>
        <end position="1615"/>
    </location>
</feature>
<dbReference type="GO" id="GO:0005886">
    <property type="term" value="C:plasma membrane"/>
    <property type="evidence" value="ECO:0007669"/>
    <property type="project" value="TreeGrafter"/>
</dbReference>
<feature type="transmembrane region" description="Helical" evidence="13">
    <location>
        <begin position="909"/>
        <end position="933"/>
    </location>
</feature>
<evidence type="ECO:0000256" key="5">
    <source>
        <dbReference type="ARBA" id="ARBA00022723"/>
    </source>
</evidence>
<evidence type="ECO:0000259" key="14">
    <source>
        <dbReference type="PROSITE" id="PS50125"/>
    </source>
</evidence>
<dbReference type="EC" id="4.6.1.1" evidence="3"/>
<feature type="transmembrane region" description="Helical" evidence="13">
    <location>
        <begin position="1089"/>
        <end position="1111"/>
    </location>
</feature>
<dbReference type="GO" id="GO:0046872">
    <property type="term" value="F:metal ion binding"/>
    <property type="evidence" value="ECO:0007669"/>
    <property type="project" value="UniProtKB-KW"/>
</dbReference>
<evidence type="ECO:0000256" key="4">
    <source>
        <dbReference type="ARBA" id="ARBA00022692"/>
    </source>
</evidence>
<dbReference type="SMART" id="SM00044">
    <property type="entry name" value="CYCc"/>
    <property type="match status" value="1"/>
</dbReference>
<evidence type="ECO:0000256" key="3">
    <source>
        <dbReference type="ARBA" id="ARBA00012201"/>
    </source>
</evidence>
<feature type="region of interest" description="Disordered" evidence="12">
    <location>
        <begin position="2481"/>
        <end position="2551"/>
    </location>
</feature>
<evidence type="ECO:0000256" key="1">
    <source>
        <dbReference type="ARBA" id="ARBA00001593"/>
    </source>
</evidence>
<feature type="domain" description="Guanylate cyclase" evidence="14">
    <location>
        <begin position="406"/>
        <end position="555"/>
    </location>
</feature>
<keyword evidence="5" id="KW-0479">Metal-binding</keyword>
<dbReference type="PANTHER" id="PTHR45627">
    <property type="entry name" value="ADENYLATE CYCLASE TYPE 1"/>
    <property type="match status" value="1"/>
</dbReference>
<dbReference type="InterPro" id="IPR001054">
    <property type="entry name" value="A/G_cyclase"/>
</dbReference>
<comment type="catalytic activity">
    <reaction evidence="1">
        <text>ATP = 3',5'-cyclic AMP + diphosphate</text>
        <dbReference type="Rhea" id="RHEA:15389"/>
        <dbReference type="ChEBI" id="CHEBI:30616"/>
        <dbReference type="ChEBI" id="CHEBI:33019"/>
        <dbReference type="ChEBI" id="CHEBI:58165"/>
        <dbReference type="EC" id="4.6.1.1"/>
    </reaction>
</comment>
<keyword evidence="9 13" id="KW-1133">Transmembrane helix</keyword>
<evidence type="ECO:0000256" key="2">
    <source>
        <dbReference type="ARBA" id="ARBA00004141"/>
    </source>
</evidence>
<feature type="transmembrane region" description="Helical" evidence="13">
    <location>
        <begin position="226"/>
        <end position="245"/>
    </location>
</feature>
<comment type="subcellular location">
    <subcellularLocation>
        <location evidence="2">Membrane</location>
        <topology evidence="2">Multi-pass membrane protein</topology>
    </subcellularLocation>
</comment>
<feature type="compositionally biased region" description="Polar residues" evidence="12">
    <location>
        <begin position="2290"/>
        <end position="2303"/>
    </location>
</feature>
<evidence type="ECO:0000256" key="10">
    <source>
        <dbReference type="ARBA" id="ARBA00023136"/>
    </source>
</evidence>
<dbReference type="GO" id="GO:0035556">
    <property type="term" value="P:intracellular signal transduction"/>
    <property type="evidence" value="ECO:0007669"/>
    <property type="project" value="InterPro"/>
</dbReference>
<keyword evidence="7" id="KW-0067">ATP-binding</keyword>
<proteinExistence type="predicted"/>
<dbReference type="Pfam" id="PF00211">
    <property type="entry name" value="Guanylate_cyc"/>
    <property type="match status" value="1"/>
</dbReference>
<evidence type="ECO:0000256" key="11">
    <source>
        <dbReference type="ARBA" id="ARBA00023239"/>
    </source>
</evidence>
<feature type="transmembrane region" description="Helical" evidence="13">
    <location>
        <begin position="66"/>
        <end position="83"/>
    </location>
</feature>
<evidence type="ECO:0000256" key="13">
    <source>
        <dbReference type="SAM" id="Phobius"/>
    </source>
</evidence>
<feature type="compositionally biased region" description="Polar residues" evidence="12">
    <location>
        <begin position="2017"/>
        <end position="2027"/>
    </location>
</feature>
<sequence>MKSNTKLLASPPGADLLDNSSSFKIAETRQRCAQRECCGNQSRGTPCILERLFSEVFVVPLYRENLYLFFVLFSAAACFLSTLRTLSLLSFTRGTLVAGTSLMQPLLMLATFATCVVGIVCTKSHITLSRRICPLHMSWYSSRLNRRLQRAVWCVPVVLAFYTIACLPIPTDRNFSLSSLLSLSAFCRLRSLPMWETPLFNNSARLNATAEIKTYLVTPSVDVFHGLWPLLFATLNIQSLLVGLLPITTRFLICAALAGLHSTLVIVSHYAATLPTPMPLFHSDDYIVFECSLAHIAVMGHPAVTWWNSSEVYFWRGFAVNLLSFLCANLVGYQLARLKELAQWRCLFVVLSSSARSRHLQLVQSKLDIVSRSLVPAPLAADLEQDFISGVCSWTSPLVIYLRNVSFLSAELVGFCTSATDSSDTRACAERELVVDGPGGITGPSPGHVISFLNQLLSQVNSISEAHGCYPVHLHPSEILCVAGYPDVRVDHAHSCVQLALEIRRLVSSIANSARVGLQLRVAVHTGEAYAAVFGKSMLAFDLLGPDVVFLRRLRSATLPGRVLVSRSTFDQLPEGYEGEIGPFFAAKSSSTNTADTAVSAPETFYVQPRKMTDSKNSSPSLLGGDHCRWPCLTQVSGSTLATCFARLARSAGAASSTHLPLDFLFSAEEGKWQSKEEMDVLRVCLLHQLLADERQASARASSPAGDTDEAADCLHGRCTHSLHAGRAPSTGTDSPDLMTSRLQKSGQGLSFGAQWSLPSLFSHDSAVSRLHQLLHSCHLDHQQRQQQHSNTPAHLSWPFDGADDSESTVECLGCSLDAPTRSSVGGPLLSDASSHPPSACSAASNLLVGCPDLRKDLFCPLVDSQFWTEFQSRPRLDAMRQSLFWLLVLLCLVGVIFALLLARTSIVLLSLPVLLVWCLLVSILFSIFNSTATSCFTRRMRQTCLAFTLLILLASALLVTTLGRIGVTGWRQIPPQEGGSEGDGDGAPIEFRTPWLQPPCIEASMLPACLALLFPLLVSDSLNFYPSGPSPCMVGILAGLFSLLHLASIAWRAAFSAPAGILSDAVFNASTPPEPTRPAHLNPVRSLLWAHVFADFTFAHLVFVLLICFLPWQARKLNLWTDNWTGLILRQKRRLTGSRFALARLLANCAPRHNLVDLLDPYYGNPLGLVSQGYDDTGVMAVSIRAGSTVRGRLERHNSLSSNSNRSREATVVADCVRRLNKLICLIDDLASCGFPQTYHSGDRLIDDTLKALEKDSEFMSTFSDHGFPTLLKVYCVGPTLVFASGLCPPHSEGNCTEGDHLVHLAYFAQLLKRVFDELRSQAKRSDDLYYVEIGLHVGPTIMGIVGQARPKLVVVEETLRYALCLASQQQSTTDDGSTLYEGLSIERSMILASTRFVSALSKSHLADPLPVSAARRIELDGDCGLYVWPSEVCELERFGSFMRHLKTCLSPTGRDHQQHPLRQRGSVDRQERAASHLMDTKVNATFVTPSTYRRLHHRMSEQLVVSCPQKSSPLPSHPAAFGGGGDAGDPASSVPPPPPLPPHKRTYVTAGEVVLNASGVNHKFASPTSRPEAAAHRDMGILRSPSVDAPDTPVWAEHYSSSSIKPPSDMQDTVDRGRFVTPVQIVNGYAQPHLMPPSPSPVMGFSRVHGMTAPTQQSPELTSISQSIQQTKSLKASPYCVTNNIHDTLDSSFIRAANPVSAKSTNVYAVPGRFNGVQDPPSHGKEAVFLEVPRSPDLRPESMNSEDLFLAAERACASSVGEVTSLSSKNLSDVEADANAEQGSPGFESASVGLSAPRLTKKLNASSETTDSFHHNNPLYTDNEYESLAESHNNLLIMDVDNHGAVGQGVSEVPWTLPSCCPDLDADMQWLRDVRMSDAPTQLGQFDAASRSVIASEVTASDGPIFPDYKRPSTPLGILQFSSGLSYDPPASFGAFLPTTPLKHSPSQPTSQQQFQSYPFGSASSTSDAKIGCLPSATFKTSASLDLVSTRVIPSVGRQSDYDGMTTDFGDDEATQNSPSASVLTRSEMDEEMTRPPSGMESSWMSEKDRSCEFSGSNIPPGQPDIVDCCGMEPCTNDQMTDSLLVETGGPIEDDLSEFSCAPSSVSKAASCCRNGDCYNLPRGGHLNEPLNGHRGDYAPPSDASLPPNSVANGDEGKCSCLPDIAPVHLPNFQCTRADGFSNMLQLTGAYDNLPQLREVYRPLTNGEVYAAPTFQSHVSFSPAEAKLSGTYCSEYDKCVNSFSGRGSERRPPQQDRLGDYSRRLRHGNVAMVLRRRLDAALQTSVMTPPGHQYQQRNQPTGWKPGRSAGRSRASPLPLSVITPFDAEIVNEARRICQRFQALGWRSVLSVDSEDQEPVSYSDSLAPSVGSSKPLFLLPDPLPVRQHPPVAAAVSPSFNPPATTGMNSEAFESDFADTDFEPNRNSQPKAHHHGSRLLIPWSLASGHARSQSVDCLTSATFDVDEELLREADFEGDFLSSGRISSGGASDVSSESVAPSSAIAGTSFSSSSAEEEEDAAEEEKDEESKADTVPPVLGTHQHSGKRRRCRRPHCSLLRRRAAQVRRLLPLELQPYVMPGCVSSVSPSTRHSSPPLSRRPSVCRSTVVGTAAAGRPSGLGLRLLCIRTPHRSASDPQLGLRATNFSVSLR</sequence>
<feature type="compositionally biased region" description="Low complexity" evidence="12">
    <location>
        <begin position="2487"/>
        <end position="2513"/>
    </location>
</feature>
<feature type="domain" description="Guanylate cyclase" evidence="14">
    <location>
        <begin position="1274"/>
        <end position="1368"/>
    </location>
</feature>
<reference evidence="15" key="1">
    <citation type="submission" date="2016-01" db="EMBL/GenBank/DDBJ databases">
        <title>Reference transcriptome for the parasite Schistocephalus solidus: insights into the molecular evolution of parasitism.</title>
        <authorList>
            <person name="Hebert F.O."/>
            <person name="Grambauer S."/>
            <person name="Barber I."/>
            <person name="Landry C.R."/>
            <person name="Aubin-Horth N."/>
        </authorList>
    </citation>
    <scope>NUCLEOTIDE SEQUENCE</scope>
</reference>
<protein>
    <recommendedName>
        <fullName evidence="3">adenylate cyclase</fullName>
        <ecNumber evidence="3">4.6.1.1</ecNumber>
    </recommendedName>
</protein>
<dbReference type="PROSITE" id="PS50125">
    <property type="entry name" value="GUANYLATE_CYCLASE_2"/>
    <property type="match status" value="2"/>
</dbReference>
<dbReference type="SUPFAM" id="SSF55073">
    <property type="entry name" value="Nucleotide cyclase"/>
    <property type="match status" value="2"/>
</dbReference>
<organism evidence="15">
    <name type="scientific">Schistocephalus solidus</name>
    <name type="common">Tapeworm</name>
    <dbReference type="NCBI Taxonomy" id="70667"/>
    <lineage>
        <taxon>Eukaryota</taxon>
        <taxon>Metazoa</taxon>
        <taxon>Spiralia</taxon>
        <taxon>Lophotrochozoa</taxon>
        <taxon>Platyhelminthes</taxon>
        <taxon>Cestoda</taxon>
        <taxon>Eucestoda</taxon>
        <taxon>Diphyllobothriidea</taxon>
        <taxon>Diphyllobothriidae</taxon>
        <taxon>Schistocephalus</taxon>
    </lineage>
</organism>
<name>A0A0X3PL39_SCHSO</name>
<dbReference type="GO" id="GO:0007189">
    <property type="term" value="P:adenylate cyclase-activating G protein-coupled receptor signaling pathway"/>
    <property type="evidence" value="ECO:0007669"/>
    <property type="project" value="TreeGrafter"/>
</dbReference>
<feature type="region of interest" description="Disordered" evidence="12">
    <location>
        <begin position="1942"/>
        <end position="1963"/>
    </location>
</feature>
<feature type="transmembrane region" description="Helical" evidence="13">
    <location>
        <begin position="945"/>
        <end position="966"/>
    </location>
</feature>
<keyword evidence="4 13" id="KW-0812">Transmembrane</keyword>
<dbReference type="CDD" id="cd07302">
    <property type="entry name" value="CHD"/>
    <property type="match status" value="1"/>
</dbReference>
<dbReference type="GO" id="GO:0009190">
    <property type="term" value="P:cyclic nucleotide biosynthetic process"/>
    <property type="evidence" value="ECO:0007669"/>
    <property type="project" value="InterPro"/>
</dbReference>
<keyword evidence="8" id="KW-0460">Magnesium</keyword>
<feature type="transmembrane region" description="Helical" evidence="13">
    <location>
        <begin position="151"/>
        <end position="170"/>
    </location>
</feature>
<feature type="transmembrane region" description="Helical" evidence="13">
    <location>
        <begin position="103"/>
        <end position="121"/>
    </location>
</feature>
<dbReference type="GO" id="GO:0005524">
    <property type="term" value="F:ATP binding"/>
    <property type="evidence" value="ECO:0007669"/>
    <property type="project" value="UniProtKB-KW"/>
</dbReference>
<evidence type="ECO:0000256" key="8">
    <source>
        <dbReference type="ARBA" id="ARBA00022842"/>
    </source>
</evidence>
<dbReference type="Gene3D" id="3.30.70.1230">
    <property type="entry name" value="Nucleotide cyclase"/>
    <property type="match status" value="2"/>
</dbReference>
<feature type="transmembrane region" description="Helical" evidence="13">
    <location>
        <begin position="884"/>
        <end position="903"/>
    </location>
</feature>
<feature type="transmembrane region" description="Helical" evidence="13">
    <location>
        <begin position="1033"/>
        <end position="1055"/>
    </location>
</feature>
<dbReference type="PANTHER" id="PTHR45627:SF12">
    <property type="entry name" value="ADENYLATE CYCLASE TYPE 2"/>
    <property type="match status" value="1"/>
</dbReference>
<evidence type="ECO:0000256" key="6">
    <source>
        <dbReference type="ARBA" id="ARBA00022741"/>
    </source>
</evidence>
<keyword evidence="10 13" id="KW-0472">Membrane</keyword>
<evidence type="ECO:0000256" key="12">
    <source>
        <dbReference type="SAM" id="MobiDB-lite"/>
    </source>
</evidence>
<keyword evidence="11" id="KW-0456">Lyase</keyword>
<evidence type="ECO:0000256" key="9">
    <source>
        <dbReference type="ARBA" id="ARBA00022989"/>
    </source>
</evidence>
<feature type="region of interest" description="Disordered" evidence="12">
    <location>
        <begin position="1999"/>
        <end position="2048"/>
    </location>
</feature>
<feature type="compositionally biased region" description="Acidic residues" evidence="12">
    <location>
        <begin position="2514"/>
        <end position="2526"/>
    </location>
</feature>
<dbReference type="EMBL" id="GEEE01010776">
    <property type="protein sequence ID" value="JAP52449.1"/>
    <property type="molecule type" value="Transcribed_RNA"/>
</dbReference>
<evidence type="ECO:0000256" key="7">
    <source>
        <dbReference type="ARBA" id="ARBA00022840"/>
    </source>
</evidence>
<evidence type="ECO:0000313" key="15">
    <source>
        <dbReference type="EMBL" id="JAP52449.1"/>
    </source>
</evidence>
<accession>A0A0X3PL39</accession>
<feature type="region of interest" description="Disordered" evidence="12">
    <location>
        <begin position="2290"/>
        <end position="2318"/>
    </location>
</feature>
<feature type="compositionally biased region" description="Low complexity" evidence="12">
    <location>
        <begin position="1947"/>
        <end position="1961"/>
    </location>
</feature>
<keyword evidence="6" id="KW-0547">Nucleotide-binding</keyword>
<dbReference type="GO" id="GO:0004016">
    <property type="term" value="F:adenylate cyclase activity"/>
    <property type="evidence" value="ECO:0007669"/>
    <property type="project" value="UniProtKB-EC"/>
</dbReference>
<feature type="region of interest" description="Disordered" evidence="12">
    <location>
        <begin position="1510"/>
        <end position="1547"/>
    </location>
</feature>
<feature type="transmembrane region" description="Helical" evidence="13">
    <location>
        <begin position="313"/>
        <end position="335"/>
    </location>
</feature>
<gene>
    <name evidence="15" type="ORF">TR114579</name>
</gene>
<feature type="transmembrane region" description="Helical" evidence="13">
    <location>
        <begin position="252"/>
        <end position="272"/>
    </location>
</feature>
<dbReference type="InterPro" id="IPR029787">
    <property type="entry name" value="Nucleotide_cyclase"/>
</dbReference>